<evidence type="ECO:0000256" key="1">
    <source>
        <dbReference type="ARBA" id="ARBA00008857"/>
    </source>
</evidence>
<comment type="similarity">
    <text evidence="1">Belongs to the 'phage' integrase family.</text>
</comment>
<dbReference type="InterPro" id="IPR011010">
    <property type="entry name" value="DNA_brk_join_enz"/>
</dbReference>
<dbReference type="EMBL" id="JBBKZT010000049">
    <property type="protein sequence ID" value="MEJ8852557.1"/>
    <property type="molecule type" value="Genomic_DNA"/>
</dbReference>
<dbReference type="Proteomes" id="UP001385892">
    <property type="component" value="Unassembled WGS sequence"/>
</dbReference>
<evidence type="ECO:0000256" key="2">
    <source>
        <dbReference type="ARBA" id="ARBA00022908"/>
    </source>
</evidence>
<evidence type="ECO:0000256" key="3">
    <source>
        <dbReference type="ARBA" id="ARBA00023125"/>
    </source>
</evidence>
<organism evidence="6 7">
    <name type="scientific">Variovorax rhizosphaerae</name>
    <dbReference type="NCBI Taxonomy" id="1836200"/>
    <lineage>
        <taxon>Bacteria</taxon>
        <taxon>Pseudomonadati</taxon>
        <taxon>Pseudomonadota</taxon>
        <taxon>Betaproteobacteria</taxon>
        <taxon>Burkholderiales</taxon>
        <taxon>Comamonadaceae</taxon>
        <taxon>Variovorax</taxon>
    </lineage>
</organism>
<dbReference type="InterPro" id="IPR002104">
    <property type="entry name" value="Integrase_catalytic"/>
</dbReference>
<dbReference type="PANTHER" id="PTHR30349">
    <property type="entry name" value="PHAGE INTEGRASE-RELATED"/>
    <property type="match status" value="1"/>
</dbReference>
<dbReference type="Gene3D" id="1.10.443.10">
    <property type="entry name" value="Intergrase catalytic core"/>
    <property type="match status" value="1"/>
</dbReference>
<dbReference type="RefSeq" id="WP_340348503.1">
    <property type="nucleotide sequence ID" value="NZ_JBBKZT010000049.1"/>
</dbReference>
<feature type="domain" description="Tyr recombinase" evidence="5">
    <location>
        <begin position="99"/>
        <end position="297"/>
    </location>
</feature>
<name>A0ABU8WYE2_9BURK</name>
<dbReference type="InterPro" id="IPR050090">
    <property type="entry name" value="Tyrosine_recombinase_XerCD"/>
</dbReference>
<dbReference type="PROSITE" id="PS51898">
    <property type="entry name" value="TYR_RECOMBINASE"/>
    <property type="match status" value="1"/>
</dbReference>
<dbReference type="Pfam" id="PF00589">
    <property type="entry name" value="Phage_integrase"/>
    <property type="match status" value="1"/>
</dbReference>
<keyword evidence="4" id="KW-0233">DNA recombination</keyword>
<accession>A0ABU8WYE2</accession>
<evidence type="ECO:0000256" key="4">
    <source>
        <dbReference type="ARBA" id="ARBA00023172"/>
    </source>
</evidence>
<keyword evidence="2" id="KW-0229">DNA integration</keyword>
<keyword evidence="3" id="KW-0238">DNA-binding</keyword>
<evidence type="ECO:0000313" key="7">
    <source>
        <dbReference type="Proteomes" id="UP001385892"/>
    </source>
</evidence>
<evidence type="ECO:0000313" key="6">
    <source>
        <dbReference type="EMBL" id="MEJ8852557.1"/>
    </source>
</evidence>
<dbReference type="InterPro" id="IPR013762">
    <property type="entry name" value="Integrase-like_cat_sf"/>
</dbReference>
<proteinExistence type="inferred from homology"/>
<dbReference type="SUPFAM" id="SSF56349">
    <property type="entry name" value="DNA breaking-rejoining enzymes"/>
    <property type="match status" value="1"/>
</dbReference>
<reference evidence="6 7" key="1">
    <citation type="submission" date="2024-03" db="EMBL/GenBank/DDBJ databases">
        <title>Novel species of the genus Variovorax.</title>
        <authorList>
            <person name="Liu Q."/>
            <person name="Xin Y.-H."/>
        </authorList>
    </citation>
    <scope>NUCLEOTIDE SEQUENCE [LARGE SCALE GENOMIC DNA]</scope>
    <source>
        <strain evidence="6 7">KACC 18900</strain>
    </source>
</reference>
<protein>
    <submittedName>
        <fullName evidence="6">Tyrosine-type recombinase/integrase</fullName>
    </submittedName>
</protein>
<sequence>MTALHRALGDYLSLRRSLGYKLHRSEKLLNQFLEFLDASDAPTITTRHALAWACQPANGNDNWRADRLSVVRTFAAYVHSMDASAEVPPRDLLPCRPRRATPYLYSERDIAALVEAANGLRTTLRRATYKTLIGLLAVTGMRVGEAIGLDRRSFNAGDGVLLIEHAKFNKTREIPLHPTTVEALHRYLACVDREFPSIETPTLFISTSGTRLLYCNVQWTFRRLARQAGLIQRSTRCRPRIHDLRHAFAVNTLLDACRNGSEAQCLTLLFTYLGHVNPAASYWYLSAAPELLALAAERLEDYQGARP</sequence>
<evidence type="ECO:0000259" key="5">
    <source>
        <dbReference type="PROSITE" id="PS51898"/>
    </source>
</evidence>
<keyword evidence="7" id="KW-1185">Reference proteome</keyword>
<comment type="caution">
    <text evidence="6">The sequence shown here is derived from an EMBL/GenBank/DDBJ whole genome shotgun (WGS) entry which is preliminary data.</text>
</comment>
<dbReference type="PANTHER" id="PTHR30349:SF41">
    <property type="entry name" value="INTEGRASE_RECOMBINASE PROTEIN MJ0367-RELATED"/>
    <property type="match status" value="1"/>
</dbReference>
<gene>
    <name evidence="6" type="ORF">WKW82_38495</name>
</gene>